<dbReference type="STRING" id="1121256.SAMN02746089_02816"/>
<protein>
    <submittedName>
        <fullName evidence="1">Uncharacterized protein</fullName>
    </submittedName>
</protein>
<dbReference type="Proteomes" id="UP000184088">
    <property type="component" value="Unassembled WGS sequence"/>
</dbReference>
<dbReference type="AlphaFoldDB" id="A0A1M5FVU7"/>
<keyword evidence="2" id="KW-1185">Reference proteome</keyword>
<dbReference type="EMBL" id="FQVH01000085">
    <property type="protein sequence ID" value="SHF95514.1"/>
    <property type="molecule type" value="Genomic_DNA"/>
</dbReference>
<evidence type="ECO:0000313" key="1">
    <source>
        <dbReference type="EMBL" id="SHF95514.1"/>
    </source>
</evidence>
<accession>A0A1M5FVU7</accession>
<reference evidence="1 2" key="1">
    <citation type="submission" date="2016-11" db="EMBL/GenBank/DDBJ databases">
        <authorList>
            <person name="Jaros S."/>
            <person name="Januszkiewicz K."/>
            <person name="Wedrychowicz H."/>
        </authorList>
    </citation>
    <scope>NUCLEOTIDE SEQUENCE [LARGE SCALE GENOMIC DNA]</scope>
    <source>
        <strain evidence="1 2">DSM 17918</strain>
    </source>
</reference>
<proteinExistence type="predicted"/>
<sequence>MIKLERLSQNPVLRPLNKFMGGIKMEKLYSILEPYDSWWNDEGEE</sequence>
<gene>
    <name evidence="1" type="ORF">SAMN02746089_02816</name>
</gene>
<organism evidence="1 2">
    <name type="scientific">Caldanaerobius fijiensis DSM 17918</name>
    <dbReference type="NCBI Taxonomy" id="1121256"/>
    <lineage>
        <taxon>Bacteria</taxon>
        <taxon>Bacillati</taxon>
        <taxon>Bacillota</taxon>
        <taxon>Clostridia</taxon>
        <taxon>Thermoanaerobacterales</taxon>
        <taxon>Thermoanaerobacteraceae</taxon>
        <taxon>Caldanaerobius</taxon>
    </lineage>
</organism>
<name>A0A1M5FVU7_9THEO</name>
<feature type="non-terminal residue" evidence="1">
    <location>
        <position position="45"/>
    </location>
</feature>
<evidence type="ECO:0000313" key="2">
    <source>
        <dbReference type="Proteomes" id="UP000184088"/>
    </source>
</evidence>